<dbReference type="FunFam" id="3.30.300.30:FF:000010">
    <property type="entry name" value="Enterobactin synthetase component F"/>
    <property type="match status" value="1"/>
</dbReference>
<dbReference type="PANTHER" id="PTHR45527:SF14">
    <property type="entry name" value="PLIPASTATIN SYNTHASE SUBUNIT B"/>
    <property type="match status" value="1"/>
</dbReference>
<dbReference type="Gene3D" id="3.30.300.30">
    <property type="match status" value="6"/>
</dbReference>
<dbReference type="SUPFAM" id="SSF53474">
    <property type="entry name" value="alpha/beta-Hydrolases"/>
    <property type="match status" value="1"/>
</dbReference>
<dbReference type="InterPro" id="IPR001031">
    <property type="entry name" value="Thioesterase"/>
</dbReference>
<organism evidence="7 8">
    <name type="scientific">Umezawaea endophytica</name>
    <dbReference type="NCBI Taxonomy" id="1654476"/>
    <lineage>
        <taxon>Bacteria</taxon>
        <taxon>Bacillati</taxon>
        <taxon>Actinomycetota</taxon>
        <taxon>Actinomycetes</taxon>
        <taxon>Pseudonocardiales</taxon>
        <taxon>Pseudonocardiaceae</taxon>
        <taxon>Umezawaea</taxon>
    </lineage>
</organism>
<proteinExistence type="inferred from homology"/>
<dbReference type="RefSeq" id="WP_259621083.1">
    <property type="nucleotide sequence ID" value="NZ_JANYMP010000001.1"/>
</dbReference>
<dbReference type="InterPro" id="IPR045851">
    <property type="entry name" value="AMP-bd_C_sf"/>
</dbReference>
<dbReference type="FunFam" id="3.40.50.12780:FF:000012">
    <property type="entry name" value="Non-ribosomal peptide synthetase"/>
    <property type="match status" value="2"/>
</dbReference>
<dbReference type="GO" id="GO:0072330">
    <property type="term" value="P:monocarboxylic acid biosynthetic process"/>
    <property type="evidence" value="ECO:0007669"/>
    <property type="project" value="UniProtKB-ARBA"/>
</dbReference>
<dbReference type="InterPro" id="IPR020845">
    <property type="entry name" value="AMP-binding_CS"/>
</dbReference>
<accession>A0A9X2VFC4</accession>
<dbReference type="InterPro" id="IPR001242">
    <property type="entry name" value="Condensation_dom"/>
</dbReference>
<feature type="domain" description="Carrier" evidence="6">
    <location>
        <begin position="4171"/>
        <end position="4246"/>
    </location>
</feature>
<evidence type="ECO:0000256" key="1">
    <source>
        <dbReference type="ARBA" id="ARBA00001957"/>
    </source>
</evidence>
<feature type="domain" description="Carrier" evidence="6">
    <location>
        <begin position="5216"/>
        <end position="5291"/>
    </location>
</feature>
<feature type="compositionally biased region" description="Basic and acidic residues" evidence="5">
    <location>
        <begin position="237"/>
        <end position="247"/>
    </location>
</feature>
<keyword evidence="4" id="KW-0597">Phosphoprotein</keyword>
<evidence type="ECO:0000259" key="6">
    <source>
        <dbReference type="PROSITE" id="PS50075"/>
    </source>
</evidence>
<dbReference type="Pfam" id="PF00550">
    <property type="entry name" value="PP-binding"/>
    <property type="match status" value="6"/>
</dbReference>
<dbReference type="PROSITE" id="PS00012">
    <property type="entry name" value="PHOSPHOPANTETHEINE"/>
    <property type="match status" value="5"/>
</dbReference>
<evidence type="ECO:0000256" key="3">
    <source>
        <dbReference type="ARBA" id="ARBA00022450"/>
    </source>
</evidence>
<feature type="region of interest" description="Disordered" evidence="5">
    <location>
        <begin position="218"/>
        <end position="252"/>
    </location>
</feature>
<dbReference type="Proteomes" id="UP001141259">
    <property type="component" value="Unassembled WGS sequence"/>
</dbReference>
<feature type="domain" description="Carrier" evidence="6">
    <location>
        <begin position="6264"/>
        <end position="6339"/>
    </location>
</feature>
<dbReference type="SUPFAM" id="SSF56801">
    <property type="entry name" value="Acetyl-CoA synthetase-like"/>
    <property type="match status" value="6"/>
</dbReference>
<comment type="similarity">
    <text evidence="2">Belongs to the ATP-dependent AMP-binding enzyme family.</text>
</comment>
<dbReference type="NCBIfam" id="TIGR01733">
    <property type="entry name" value="AA-adenyl-dom"/>
    <property type="match status" value="6"/>
</dbReference>
<dbReference type="GO" id="GO:0043041">
    <property type="term" value="P:amino acid activation for nonribosomal peptide biosynthetic process"/>
    <property type="evidence" value="ECO:0007669"/>
    <property type="project" value="TreeGrafter"/>
</dbReference>
<dbReference type="PROSITE" id="PS00455">
    <property type="entry name" value="AMP_BINDING"/>
    <property type="match status" value="6"/>
</dbReference>
<dbReference type="InterPro" id="IPR009081">
    <property type="entry name" value="PP-bd_ACP"/>
</dbReference>
<feature type="domain" description="Carrier" evidence="6">
    <location>
        <begin position="2060"/>
        <end position="2134"/>
    </location>
</feature>
<dbReference type="FunFam" id="3.40.50.980:FF:000001">
    <property type="entry name" value="Non-ribosomal peptide synthetase"/>
    <property type="match status" value="2"/>
</dbReference>
<keyword evidence="8" id="KW-1185">Reference proteome</keyword>
<evidence type="ECO:0000313" key="8">
    <source>
        <dbReference type="Proteomes" id="UP001141259"/>
    </source>
</evidence>
<evidence type="ECO:0000256" key="4">
    <source>
        <dbReference type="ARBA" id="ARBA00022553"/>
    </source>
</evidence>
<dbReference type="Pfam" id="PF00668">
    <property type="entry name" value="Condensation"/>
    <property type="match status" value="6"/>
</dbReference>
<dbReference type="Gene3D" id="1.10.1200.10">
    <property type="entry name" value="ACP-like"/>
    <property type="match status" value="6"/>
</dbReference>
<name>A0A9X2VFC4_9PSEU</name>
<dbReference type="NCBIfam" id="NF003417">
    <property type="entry name" value="PRK04813.1"/>
    <property type="match status" value="6"/>
</dbReference>
<dbReference type="Gene3D" id="3.30.559.30">
    <property type="entry name" value="Nonribosomal peptide synthetase, condensation domain"/>
    <property type="match status" value="6"/>
</dbReference>
<dbReference type="GO" id="GO:0044550">
    <property type="term" value="P:secondary metabolite biosynthetic process"/>
    <property type="evidence" value="ECO:0007669"/>
    <property type="project" value="UniProtKB-ARBA"/>
</dbReference>
<sequence>MSAVEDTVITQDPPRLVDAYPMSELQVGMVYEMERDPERLPYHNVHTLKVAGAFDERCFRRALANAVARHPILRTSFALVGFSEPMQLVFDSAEVPLTVVDLRGLDAAPALSAYLDAERRTPLDVSVAPLCRTGVHVLSDTAFHWTFTEHHSILDGWSLASLVSEITDAYRLLLAGGEPAAESPRSTYRDYIVAERAALESVESTEFWRRRLAEPPDGRLPRWSPDRPVTPTAEPVAGERHTHDADRGYGSLVTPLPADLPPRLRELARSCRVPVKAVLLAAHVKAMGLVTGSADVVVGLTANGRLEEEGGADVCGLFVNTVPLRVRLADGTWRDLVRAVFDAENDLLPHRRYPMGALQRDLGGAPLFETNFVYTDFQQIPAEADDVPAGDVARTHFALVAAFVRQPGGDGVNLELEYDARALAATQVALLRGYHLRVLAEMVADPDAAHRWVSLLGEAERAVLESWNSTAVEVPPTPVHRMVEQRVAASPDAVAVVSGAESVTYRELNARANRLARKLRDLGIGPDIAVGVCVERSVELVVGWLAVLKAGGLYVPLDPAFPASRLEYMLDRSAAPLVLTAGAAAGSVPGGPWRVLAVDEPLSGDDEDLDGGAGPDHGCYVIFTSGSTGRPKGVVTRHRNVTELLHGADSMTLGPDDTLLQIASASFDVSTFEVWAPLVGGARLVVAPTVRYGPQEVAEWVTGSAVTVLHATASLFALLVDHEPRLFDGLRRVLTGSETVSPAHVARILERCPDLEVVNGWGPTETTTFSVCGSFRRGDVPAGPLPLGVPLANTEVWALDDAGQPVPVGTPGELCVSGPCLARGYLGQPGLTAERFLPHPFRAGERLYRTGDLGRWSADGLVEFLGRVDHMVKVRGYRVELGEVEAALRDHPALRDCVVVTRPNSSAGVDLVAYLVAAGDAPSTGEVRAWLGERLPTYMVPRLFVLLDVLPLTSNAKVDRRALPDPDEARPDVAQEYVPPVGEVEELLAGVWSRVLGVDRVGRHDNFFDLGGDSIRSIQVLGETREAGLTASLATMLANPTPAGLAAALEDAVDTVRSEPFSVLADADRALLPDGLEDAYPMAELQVGMVYEMERDPERKPYHNVHTLRLAGTFDEARFRAALALVTARHPVLRTSFAMSRFSVPVQLVHPSAEIPLSVVDLRATPEDTRRAAVDEHLDAERRISLDLAAAPLCRMTVHVLSDNAFQWSVTEHHAILDGWSLTSTLAEISTTYDALLAGQDVRPAPLRSSFRDFIAAERAALTSPESRRYWRERLAGTDGSPLPRWSVVSDGLGDTVPGERHDRDEDLGHGSLVTTLPAELRADVEAFARRAGVPFKTAVLAAHLRVLSAVTGGGDVTTGLSFHGRLEEADGAEVRGLFLNTLPFRVALPDGSWQDLARAVFEAERDVLPHRRYPMAALQRELGGASLFDVGFVYNDFHQFGGLADGDGSWRLDTADQGSSGSARTSFPLLVSVSREAGTDGLRLELEYDTRKVDGEQAVLLRDYHLSALHAMTADPSSLHTTSVLVPSGEARRVAEWSRAAVDVPGATTVHELVEAAASARPDAMALTGSGVSLTYRELLDRADLLAHRLRRLGVGPEVCVGVYLERSWETVVACLAVLRAGGVYVPLDTAFPADRLEFMLRDVGAPLVVVHAATAASVPSGPWEQVDLDGPAEAGDVELPAVHPDHAAYVIFTSGSTGRPKGTTVTHRNVVRLIGGVRERLPFGQDDVWTLFHSFAFDFSVWEMWGALTTGGRLVVVPYATSRDVEAFHALVRDEAVTILSQTPSAFRQFETADERFGGDLALRAVVFGGEALHRPSVRRWASRHGYAAPLLVNMYGITETTVHVTYLELDAGHVDGDVSPIGVPLPDLGVHVLDRHGNPCPVGVTGELHVAGAGLARGYTGLPALTAQRFVPDHVSGVPGARLYRSGDLARWNARGGLEYQGRADTQVKIRGYRIETGEIENVLATHRSVLEAAVTPRTDADGRTDLVAYLVPETAAAPPPVDEVRAWLGARLPDYMIPRHFVTLDALPLTPQGKVDRRALPEPAADRPELEQRYVSPLGDLENLFADIWRRVLGVDRVGRHDNFFDLGGDSIRSIQILGRVRDAGFSVGLQEFLDAPTLADLAATAAPSAPDEDRATRPFSLLAEADRALLPEGLDDAYPMAELQVGMVYEMERDRARNAYHNVETLRLAGRFDEACFRAAVDHVVARHPVLRTSFDLVGFSEPTQLVHSVVEVPFTVVDLRRTDDRHEVLLEHVRREQGDRFDLTAAPLLRMAVHVLSDNAFQWTITEHHAVLDGWSVVSTLAEITDRYRELLAGQRRAVEPLRSLYRDFVAAEREALASPESREFWRDRLAGAPDGRIARWDAALAGERVDGERHVRDDAAGHGSLTTPLSAELLRGLEEFAGRASVPVKSVVLAAHLKVLALHTGSTDVLLGLTSNGRLEETDGSEARGLFLNTVPLRVRLPEGGWRDLARAVFRAERDLLPHRRYPLAALQREFGGDRPLFESNLTYNNFHRIARLATDGTIDQAGTDPVLPGVARTNFPLDVTFSHEPGADGLLLEIDYALDGLTSDQVLRLRDSHLRVLRAMVADGEAHHRASSLLGAAEERLLTSWQGTGAPVSGLPVHELLRARAVSWPDAVAVESGDERLSFAELDARSEVLARRLVAAGARRGDLVGLHLRPGVVAIVAVWAVWKAGGAFLPLDPDLPPARLDVMVADAVPAVVVSQEATPVSWRTVSPDPDPEVPDVELPRVGARDLAYVMFTSGSTGRPKGVMVDHGNLANFAEALLLPRICGGGIESGQRARVLTGTSAFLSDFFLEQVLPLLDGHRLLVLAGPEGRDPRRLVELAQDPESAVDVIDATTSQVQVMVEAGLLDAPHPPKLIAIGGEACPPDLWHALRSRPGVTAHNTYGPAETAVDATFADLGEHDSPVIGRPYGNVRVHLVDDALEPVPPGTVGEIVVGGSGVGRGYVRRPGTTAAVFVPDPWGEPGSRLYRTGDLGRYTVDGQIEFLGRGDHQVKILGQRVEPEEVEAVLRSHPAIEAAAVSAHRFGADGRLRLVAHLVPVGGPLDQDDVRAHLASRLPAAAVPAVLVPIAELPMTAGGKLDRAALTVPDDVEAGLPHREVVAPRTGTERRIAAVWLGLLGGSRVGVHDDFFALGGHSLLAIRLAMRISAELGADLPLHEVFERPTIAAQAELIDRSAPVAGIPHVEGRELPASHAQERQWFLWQLAPDSSTYHVPWGYEVSGDLDVAVLDAAVAALVDRHESLRTTLRVDAEGLVLQRVGTAEWGGLTALDADEAALPALVEAAVRQPFDLGAGPVLRVTVWRLAADRHVVLFVAHHVAIDEWSSDVFEQELWALYRAGGDPARAGLAPLDVRYADYAVWHRELVARRSDEDLAYWRRTLEGAPPPWPHTHGQKSAPAGASHTVPADALAGLDRVRAEVGATDFMVYLAVYFLLLARTSGERDLTVGVPVSGRTHADLAPLVGFFVNTLALRVVVHPEDDFAAHLERVREVVLEAFAHQEAPFEQVVRAVAPGRAESANPLFHTMFSFTTGTGTGSGDRSDHAPDGLVVGDLPIEGSGNRFELALGATRAPDGLHLTLQLDTALFEAQAAQELVSSFADLLRAAGGSPRRAVADLLRASDDEQQRLAAWTGDATVPRCATPVHELFRERVGRWPDAVAVEFGDVRLSFAELDSRSEVLARRLVAAGVRRGDVVGLHLRPGVDAVVAVWAAWKAGGAFLPLDPELPAVRLDAMAEDAAPAVVVSLDPATAPGSRPTLFPAGEDVPDVVLPVVGERDLAYVMFTSGSTGRAKGVMVDHGNLATYAEVLLLPRMRRAGIATGQHARVLTGTSAFISDFFLTQVLPLLDGHLLLVVSGVAGRDPRHLVALAQDPARAVDVIDVATSQVQVMVEAGLLDTPHPPKMITFGGEACPPDLWQAFRSHPNVVGHNQYGPAETTVDVAYADVEAHGSPVIGRPYGNARVHLVDEHLHEVPPGSAGEIVIGGPGVGRGYVRRPGATAAVFVPDPWGEPGSRLYRTGDLGRFTVDGQIEFLGRNDHQVKIQGQRVEPEEVEAVLRAHPAIEAAAVSAHRVGGRLRLVAHLVVAEGFALDRERIREHLVGLLPAPAVPTVLARVDALPMTVGGKLDRLALTLPDDVEAADVVAPRTVTEERVAAAWQAVLGDVRVGVHEDFFAVGGHSLLAVRLAMRVRAELGVELALHDVFAHPTVAGQAELIDRSAAAGAVAGIPRIDRGEGRDLLASHAQERQWFLWQLAPESSTYHVPWGYEVSGDLDVAAVGAAVEALVERHESFRTTLHVDDEGRVVHRVAAGWSGGTTVREVAEADLRAFVDREVERPFDLSAGPVLRVSVWRTAPDRHVVLFVAHHVVIDEWSLDVVEAEFWALYRAGGDVAAAGLAPLDVTYADYAAWHRDLVESRAEEDLAHWRRALGGTASSWPHALAENAGAGELGHTVPADALAGLDRVRAEVGATDFMVYLAVYFLLLARQSGDREFTVGVPVSGRTHPDLASVVGFFVNTLALRVVVHPEDDFAAHLGRVREVVLEAFAHQEAPFEQVVRAVAPDRTEGANPLFRTMFSFTDGGHLADRLAPDGLTVGELPLGGGNDRFDLSLSTTRTAAGLHLTLEFSGDCFGAPAAEDLVTSFADLLHAVAGSPRTAVADLLRASRRDRELLAAWSGQAVRAVEHRVVHESLRDRVGLWPDAVAVESGDVVVSFAELDSRSEVLARRLVAAGVRRGDVVGLHLRPGVDAVIAVWAVWKSGGAFLPLDPELPAARLDVMVADAAPAVVVSREETAPTSWRTVSLDPDAEVPEVDLPRVGARDLAYVMFTSGSTGRAKGVMVDHGNLAHFAEALLLPRMRRAGLDVGGRCRVLTGTSAFISDFFLSQVLSLLDGHLLLVLSGAEGRDPRHLVELAQDPARAVDVIDATTSQIQVMVEAGLLDAPHPPRLVAVGGEACPPDLWRALRSHPEVVAQNLYGPAETTVDATCADIGAHLTPVIGRPFGDVRVHLVDETLGLVPPGAVGEIVVGGPGVGRGYAGRPGATAAVFVPDPWGEPGSRLYRTGDLGRYTADGQIEFLGRNDHQVKIQGQRVEPEEVESALRGHPAVDAAAVGVHRAGGRPRLVAHLVVAEGFALDRDEIREHLAGLLPAAAIPTALVPVDALPMTVGGKLDRKALTVPDDVEARLFGRDAVAPRTATERKVAAAWQSVLGLADIGVHEDFFAAGGHSLLAVRLAMRVRAELGADLALHEVFAHPTVAGQAELIDRGVAAGAVAGIPRVEGRELPASHAQERQWFLWQLAPESPTYHVPWGFEVDGDLDVAAVGAAVQALVERHESFRTTLHVDDAGRVVQRVGTAAWSGPTVRDAVEAELPGLVDAEVARPFDLGTGPVLRVTVWRLAADRHVVLFVAHHVAIDEWSSDIVEQEFWALYRAGGDPARAGLAPLDVRYADYAVWHRGLVERQADDAIAYWRRALDDAPPPWPRSSGGRAQGGAAPFEASSRTVAADALVGLDRVRAEVRATDFMVYLAVYSLLLARRSGERDFTVGVPVSGRDHADLAPLVGFFVNTLALRVVVHPDDDFATHLGRVREVVLGGFAHQEAPFEQVVRAVAPDRAEGANPLFRTMFSFTAGTDPSGPADRAPADLVLRELPIEGSANRFDLSLATARTADGLDLSLALNTGLFEAGAAEDLAASFADLLHAVGGSPRVAVAELLRASDREQRRVAEWTGDTTAPVCATPVHELFRERVVLWPDAVAVESGDERLSFADLDSRSEVLARRLVAAGVRRGDVVGLHLRPGVDAVIAVWAAWKAGGAFLPLDPELPAARLDVMVADAVPAVVVSSDPTAAPDSWSTLAPESDADVPEVDLPRVGARDLAYVMFTSGSTGRPKGVMVDHGGLANYAETLLMPRMRRAGLAAGQQARVLTGTSAFISDFFLTQVLPLLDGHLLLVVSGVEGRDPRHLVELAQDPSRAVDVIDVATSQVQVMVEAGLLDTPHPPKLIAFGGEVCPPDLWQAFRSHPEVVGHNMYGPAEVTVDAAYADIGAHESSVIGRPYGNVRVHLVDDDLHEVPPGSPGEIVIGGPGVGRGYVRRPGATAAVFVPDPWGEPGSRLYRTGDLGRYTAEGQIEFLGRNDHQVKIQGQRVEPEEVEAVLRAHPAIEAAAVSAHRVGGRLRLVGHLVVAEGIALDRIREYLLGRLPAAAVPAVLVPVDALPMTVGGKLDRKALTVPEDVDTRLPRRDVVAPRTGTEQRIAAAWRAVLGLADVGAHDDFFGLGGHSLLAIRLRMALSRDFATEIPLADLYTASTVAEQAERVDGLLRGGPAENRAVVPLGGVRGARPLVLVHPVGGTLFSYRDLLGEVAADFEAFGVQGRIGGEDSGATDLTGLAERYADELAPVLGDREPVVAGWSAGGVIAHELARALTDRGIRVHRLVLVDSDPRRTADVEAERLDIATLAALRGAVLDRGPAPLLEFDGADRLFVTLGVDPAAVAGLDGPTLAALMAFWRDVFTGLVEHRPAAFDGPTDLVLASGDGADLIAAAWRGLTGTLAVTHVDGDHFQLMRRPRVKAVADALRGSTAQTGD</sequence>
<dbReference type="Gene3D" id="3.40.50.1820">
    <property type="entry name" value="alpha/beta hydrolase"/>
    <property type="match status" value="1"/>
</dbReference>
<dbReference type="Gene3D" id="3.40.50.980">
    <property type="match status" value="2"/>
</dbReference>
<dbReference type="SUPFAM" id="SSF52777">
    <property type="entry name" value="CoA-dependent acyltransferases"/>
    <property type="match status" value="12"/>
</dbReference>
<comment type="cofactor">
    <cofactor evidence="1">
        <name>pantetheine 4'-phosphate</name>
        <dbReference type="ChEBI" id="CHEBI:47942"/>
    </cofactor>
</comment>
<dbReference type="InterPro" id="IPR000873">
    <property type="entry name" value="AMP-dep_synth/lig_dom"/>
</dbReference>
<feature type="domain" description="Carrier" evidence="6">
    <location>
        <begin position="3132"/>
        <end position="3207"/>
    </location>
</feature>
<keyword evidence="3" id="KW-0596">Phosphopantetheine</keyword>
<dbReference type="Pfam" id="PF00501">
    <property type="entry name" value="AMP-binding"/>
    <property type="match status" value="6"/>
</dbReference>
<dbReference type="FunFam" id="1.10.1200.10:FF:000016">
    <property type="entry name" value="Non-ribosomal peptide synthase"/>
    <property type="match status" value="3"/>
</dbReference>
<evidence type="ECO:0000256" key="5">
    <source>
        <dbReference type="SAM" id="MobiDB-lite"/>
    </source>
</evidence>
<dbReference type="InterPro" id="IPR006162">
    <property type="entry name" value="Ppantetheine_attach_site"/>
</dbReference>
<dbReference type="Gene3D" id="2.30.38.10">
    <property type="entry name" value="Luciferase, Domain 3"/>
    <property type="match status" value="1"/>
</dbReference>
<dbReference type="GO" id="GO:0031177">
    <property type="term" value="F:phosphopantetheine binding"/>
    <property type="evidence" value="ECO:0007669"/>
    <property type="project" value="InterPro"/>
</dbReference>
<dbReference type="FunFam" id="1.10.1200.10:FF:000005">
    <property type="entry name" value="Nonribosomal peptide synthetase 1"/>
    <property type="match status" value="2"/>
</dbReference>
<dbReference type="GO" id="GO:0008610">
    <property type="term" value="P:lipid biosynthetic process"/>
    <property type="evidence" value="ECO:0007669"/>
    <property type="project" value="UniProtKB-ARBA"/>
</dbReference>
<evidence type="ECO:0000313" key="7">
    <source>
        <dbReference type="EMBL" id="MCS7475571.1"/>
    </source>
</evidence>
<protein>
    <submittedName>
        <fullName evidence="7">Non-ribosomal peptide synthase/polyketide synthase</fullName>
    </submittedName>
</protein>
<dbReference type="InterPro" id="IPR025110">
    <property type="entry name" value="AMP-bd_C"/>
</dbReference>
<gene>
    <name evidence="7" type="ORF">NZH93_01805</name>
</gene>
<dbReference type="CDD" id="cd12117">
    <property type="entry name" value="A_NRPS_Srf_like"/>
    <property type="match status" value="1"/>
</dbReference>
<dbReference type="NCBIfam" id="NF004282">
    <property type="entry name" value="PRK05691.1"/>
    <property type="match status" value="8"/>
</dbReference>
<reference evidence="7" key="1">
    <citation type="submission" date="2022-08" db="EMBL/GenBank/DDBJ databases">
        <authorList>
            <person name="Tistechok S."/>
            <person name="Samborskyy M."/>
            <person name="Roman I."/>
        </authorList>
    </citation>
    <scope>NUCLEOTIDE SEQUENCE</scope>
    <source>
        <strain evidence="7">DSM 103496</strain>
    </source>
</reference>
<dbReference type="FunFam" id="3.40.50.980:FF:000002">
    <property type="entry name" value="Enterobactin synthetase component F"/>
    <property type="match status" value="1"/>
</dbReference>
<dbReference type="CDD" id="cd05930">
    <property type="entry name" value="A_NRPS"/>
    <property type="match status" value="4"/>
</dbReference>
<dbReference type="SMART" id="SM00823">
    <property type="entry name" value="PKS_PP"/>
    <property type="match status" value="6"/>
</dbReference>
<dbReference type="Pfam" id="PF00975">
    <property type="entry name" value="Thioesterase"/>
    <property type="match status" value="1"/>
</dbReference>
<dbReference type="GO" id="GO:0005829">
    <property type="term" value="C:cytosol"/>
    <property type="evidence" value="ECO:0007669"/>
    <property type="project" value="TreeGrafter"/>
</dbReference>
<evidence type="ECO:0000256" key="2">
    <source>
        <dbReference type="ARBA" id="ARBA00006432"/>
    </source>
</evidence>
<dbReference type="SUPFAM" id="SSF47336">
    <property type="entry name" value="ACP-like"/>
    <property type="match status" value="6"/>
</dbReference>
<dbReference type="InterPro" id="IPR042099">
    <property type="entry name" value="ANL_N_sf"/>
</dbReference>
<dbReference type="CDD" id="cd17643">
    <property type="entry name" value="A_NRPS_Cytc1-like"/>
    <property type="match status" value="1"/>
</dbReference>
<dbReference type="Gene3D" id="3.40.50.12780">
    <property type="entry name" value="N-terminal domain of ligase-like"/>
    <property type="match status" value="5"/>
</dbReference>
<dbReference type="Pfam" id="PF13193">
    <property type="entry name" value="AMP-binding_C"/>
    <property type="match status" value="6"/>
</dbReference>
<dbReference type="InterPro" id="IPR010071">
    <property type="entry name" value="AA_adenyl_dom"/>
</dbReference>
<dbReference type="PANTHER" id="PTHR45527">
    <property type="entry name" value="NONRIBOSOMAL PEPTIDE SYNTHETASE"/>
    <property type="match status" value="1"/>
</dbReference>
<dbReference type="InterPro" id="IPR036736">
    <property type="entry name" value="ACP-like_sf"/>
</dbReference>
<dbReference type="InterPro" id="IPR023213">
    <property type="entry name" value="CAT-like_dom_sf"/>
</dbReference>
<dbReference type="GO" id="GO:0003824">
    <property type="term" value="F:catalytic activity"/>
    <property type="evidence" value="ECO:0007669"/>
    <property type="project" value="InterPro"/>
</dbReference>
<dbReference type="CDD" id="cd19531">
    <property type="entry name" value="LCL_NRPS-like"/>
    <property type="match status" value="3"/>
</dbReference>
<dbReference type="PROSITE" id="PS50075">
    <property type="entry name" value="CARRIER"/>
    <property type="match status" value="6"/>
</dbReference>
<dbReference type="InterPro" id="IPR020806">
    <property type="entry name" value="PKS_PP-bd"/>
</dbReference>
<feature type="domain" description="Carrier" evidence="6">
    <location>
        <begin position="979"/>
        <end position="1053"/>
    </location>
</feature>
<dbReference type="InterPro" id="IPR029058">
    <property type="entry name" value="AB_hydrolase_fold"/>
</dbReference>
<dbReference type="EMBL" id="JANYMP010000001">
    <property type="protein sequence ID" value="MCS7475571.1"/>
    <property type="molecule type" value="Genomic_DNA"/>
</dbReference>
<comment type="caution">
    <text evidence="7">The sequence shown here is derived from an EMBL/GenBank/DDBJ whole genome shotgun (WGS) entry which is preliminary data.</text>
</comment>
<dbReference type="Gene3D" id="3.30.559.10">
    <property type="entry name" value="Chloramphenicol acetyltransferase-like domain"/>
    <property type="match status" value="6"/>
</dbReference>